<dbReference type="InterPro" id="IPR008930">
    <property type="entry name" value="Terpenoid_cyclase/PrenylTrfase"/>
</dbReference>
<protein>
    <submittedName>
        <fullName evidence="2">Uncharacterized protein</fullName>
    </submittedName>
</protein>
<keyword evidence="1" id="KW-0472">Membrane</keyword>
<accession>A0A7J5B724</accession>
<keyword evidence="1" id="KW-1133">Transmembrane helix</keyword>
<name>A0A7J5B724_9MICO</name>
<dbReference type="SUPFAM" id="SSF48239">
    <property type="entry name" value="Terpenoid cyclases/Protein prenyltransferases"/>
    <property type="match status" value="1"/>
</dbReference>
<gene>
    <name evidence="2" type="ORF">F8O03_01945</name>
</gene>
<dbReference type="RefSeq" id="WP_151422149.1">
    <property type="nucleotide sequence ID" value="NZ_WBJX01000001.1"/>
</dbReference>
<dbReference type="OrthoDB" id="3495297at2"/>
<keyword evidence="1" id="KW-0812">Transmembrane</keyword>
<proteinExistence type="predicted"/>
<evidence type="ECO:0000256" key="1">
    <source>
        <dbReference type="SAM" id="Phobius"/>
    </source>
</evidence>
<organism evidence="2 3">
    <name type="scientific">Pseudoclavibacter terrae</name>
    <dbReference type="NCBI Taxonomy" id="1530195"/>
    <lineage>
        <taxon>Bacteria</taxon>
        <taxon>Bacillati</taxon>
        <taxon>Actinomycetota</taxon>
        <taxon>Actinomycetes</taxon>
        <taxon>Micrococcales</taxon>
        <taxon>Microbacteriaceae</taxon>
        <taxon>Pseudoclavibacter</taxon>
    </lineage>
</organism>
<comment type="caution">
    <text evidence="2">The sequence shown here is derived from an EMBL/GenBank/DDBJ whole genome shotgun (WGS) entry which is preliminary data.</text>
</comment>
<feature type="transmembrane region" description="Helical" evidence="1">
    <location>
        <begin position="18"/>
        <end position="36"/>
    </location>
</feature>
<reference evidence="2 3" key="1">
    <citation type="submission" date="2019-09" db="EMBL/GenBank/DDBJ databases">
        <title>Phylogeny of genus Pseudoclavibacter and closely related genus.</title>
        <authorList>
            <person name="Li Y."/>
        </authorList>
    </citation>
    <scope>NUCLEOTIDE SEQUENCE [LARGE SCALE GENOMIC DNA]</scope>
    <source>
        <strain evidence="2 3">THG-MD12</strain>
    </source>
</reference>
<evidence type="ECO:0000313" key="2">
    <source>
        <dbReference type="EMBL" id="KAB1639130.1"/>
    </source>
</evidence>
<dbReference type="Proteomes" id="UP000490386">
    <property type="component" value="Unassembled WGS sequence"/>
</dbReference>
<keyword evidence="3" id="KW-1185">Reference proteome</keyword>
<evidence type="ECO:0000313" key="3">
    <source>
        <dbReference type="Proteomes" id="UP000490386"/>
    </source>
</evidence>
<dbReference type="AlphaFoldDB" id="A0A7J5B724"/>
<sequence>MSDSEQAKQRGGRVSRRAVIYGALGLGGLAVASQFVPDLRIRWREPLGELAAFPAPDRASFLDTEQVLAPYLMTAVPLANDIIGDPQAEYYGFMAGGWWRPPNAQTETNARIMEHISTLAWFAANKRDWNPLYRSEILLARIEAAVAYYTSLQLQDGTYPEYEGKPSLAATTFGIVAQADAYEALQQIGALPDAMLQLRRSIERAVRWFMDVQAKHWTPPVRVFNQVTAGLIGAQRALQILPDPPADQNAVYERISYLCAHGQAPAGFLHEPYGVDFGYNFTVTMPDLAWLYAHTGHPEIVPLVRRYMGFMPFAVLPEPGTGGLWHVPALHARNVTTSVSRPAGDLADRGALAKVFLDDVPSIALFLPTREDKAASREEFASAAGPVSELAKPHTSPRTWMYGLLAPQGPARAVREALEKQLPVLTSERFTKLESGSQKDQYLFVRRPSYYAASVFGDWTENDKSTRQLGTVWSPRLGTILVGTNDPDHPEGWETLGPDRAFSTRQSSSTSKYFDSRTSAGDHAINLDEVQDKTGLFAQRTEAVTDPGDYITGWAYWDQGLQFTFITDRAGECIQRIPVLLKEGDTLTFSDGSTFSPGDGDHEIETSTIVLERKGSRVLFDLGATKFRAFVKASGCSMAGGEIHRVGIVFEGELNVNIVFLRGSEPGSLQAEAHRHSNDDVSIRITISTSRARPVSRLKIRGTGVDTEIDVTGTGFRVFERTLTPSRPGTVSLVTTAHLEDGSVFGETEAAIT</sequence>
<dbReference type="EMBL" id="WBJX01000001">
    <property type="protein sequence ID" value="KAB1639130.1"/>
    <property type="molecule type" value="Genomic_DNA"/>
</dbReference>